<evidence type="ECO:0000256" key="1">
    <source>
        <dbReference type="ARBA" id="ARBA00004123"/>
    </source>
</evidence>
<keyword evidence="7 11" id="KW-0238">DNA-binding</keyword>
<evidence type="ECO:0000256" key="10">
    <source>
        <dbReference type="ARBA" id="ARBA00023242"/>
    </source>
</evidence>
<dbReference type="InterPro" id="IPR001723">
    <property type="entry name" value="Nuclear_hrmn_rcpt"/>
</dbReference>
<evidence type="ECO:0000313" key="14">
    <source>
        <dbReference type="EMBL" id="KAF2905389.1"/>
    </source>
</evidence>
<reference evidence="14" key="1">
    <citation type="submission" date="2019-08" db="EMBL/GenBank/DDBJ databases">
        <title>The genome of the North American firefly Photinus pyralis.</title>
        <authorList>
            <consortium name="Photinus pyralis genome working group"/>
            <person name="Fallon T.R."/>
            <person name="Sander Lower S.E."/>
            <person name="Weng J.-K."/>
        </authorList>
    </citation>
    <scope>NUCLEOTIDE SEQUENCE</scope>
    <source>
        <strain evidence="14">TRF0915ILg1</strain>
        <tissue evidence="14">Whole body</tissue>
    </source>
</reference>
<dbReference type="GO" id="GO:0003700">
    <property type="term" value="F:DNA-binding transcription factor activity"/>
    <property type="evidence" value="ECO:0007669"/>
    <property type="project" value="InterPro"/>
</dbReference>
<dbReference type="AlphaFoldDB" id="A0A8K0DJQ8"/>
<keyword evidence="15" id="KW-1185">Reference proteome</keyword>
<dbReference type="GO" id="GO:0005634">
    <property type="term" value="C:nucleus"/>
    <property type="evidence" value="ECO:0007669"/>
    <property type="project" value="UniProtKB-SubCell"/>
</dbReference>
<evidence type="ECO:0000256" key="7">
    <source>
        <dbReference type="ARBA" id="ARBA00023125"/>
    </source>
</evidence>
<dbReference type="PRINTS" id="PR00047">
    <property type="entry name" value="STROIDFINGER"/>
</dbReference>
<keyword evidence="6 11" id="KW-0805">Transcription regulation</keyword>
<evidence type="ECO:0000256" key="6">
    <source>
        <dbReference type="ARBA" id="ARBA00023015"/>
    </source>
</evidence>
<comment type="caution">
    <text evidence="14">The sequence shown here is derived from an EMBL/GenBank/DDBJ whole genome shotgun (WGS) entry which is preliminary data.</text>
</comment>
<organism evidence="14 15">
    <name type="scientific">Ignelater luminosus</name>
    <name type="common">Cucubano</name>
    <name type="synonym">Pyrophorus luminosus</name>
    <dbReference type="NCBI Taxonomy" id="2038154"/>
    <lineage>
        <taxon>Eukaryota</taxon>
        <taxon>Metazoa</taxon>
        <taxon>Ecdysozoa</taxon>
        <taxon>Arthropoda</taxon>
        <taxon>Hexapoda</taxon>
        <taxon>Insecta</taxon>
        <taxon>Pterygota</taxon>
        <taxon>Neoptera</taxon>
        <taxon>Endopterygota</taxon>
        <taxon>Coleoptera</taxon>
        <taxon>Polyphaga</taxon>
        <taxon>Elateriformia</taxon>
        <taxon>Elateroidea</taxon>
        <taxon>Elateridae</taxon>
        <taxon>Agrypninae</taxon>
        <taxon>Pyrophorini</taxon>
        <taxon>Ignelater</taxon>
    </lineage>
</organism>
<sequence length="488" mass="54597">MDMEQNMKVDVHGDKNRANANSMCLTVELCVVCGDRASGRHYGAISCEGCKGFFKRSIRKQLGYQCRGTKNCEVTKHHRNRCQYCRLQKCLACGMRSDSVQHERKPIVDKKEFTNNASAPPFSTGSINKIFIRKDLATESSAIIPAGFNPCDLALPFLNKRLGNSSVTDLPYHMSPSQASVEDDVSMDSTNTGTGELSDALTIARDKQMISKALDTMARVQCLNGNDFSSLTGEEKLFELDGPVLQDQHITFNLQIPGPVPPYLNVHYICESGSRLLFLSVHWARSIPAFQLLGSDTQIALLRGCWSELFTLGLAQCSQSLSLSTILSSLISHLHTSIAQDKMSAFKVKQVTDQIVKLQDFVTTINRMHVDEHEYAYLKAITLFSPDHPGLLFRKQIEKFQEKSFQALKDYVMNSFPDDTDRFPRLLLRLPPLRALDPQVLEELFFAGLIGQVQIDSVIPYILRMGNGVTGNCGRQVKSEHIDEFVCK</sequence>
<dbReference type="Pfam" id="PF00104">
    <property type="entry name" value="Hormone_recep"/>
    <property type="match status" value="1"/>
</dbReference>
<keyword evidence="9 11" id="KW-0675">Receptor</keyword>
<dbReference type="SMART" id="SM00430">
    <property type="entry name" value="HOLI"/>
    <property type="match status" value="1"/>
</dbReference>
<evidence type="ECO:0000256" key="8">
    <source>
        <dbReference type="ARBA" id="ARBA00023163"/>
    </source>
</evidence>
<evidence type="ECO:0000256" key="5">
    <source>
        <dbReference type="ARBA" id="ARBA00022833"/>
    </source>
</evidence>
<protein>
    <submittedName>
        <fullName evidence="14">Uncharacterized protein</fullName>
    </submittedName>
</protein>
<dbReference type="SUPFAM" id="SSF57716">
    <property type="entry name" value="Glucocorticoid receptor-like (DNA-binding domain)"/>
    <property type="match status" value="1"/>
</dbReference>
<dbReference type="Gene3D" id="3.30.50.10">
    <property type="entry name" value="Erythroid Transcription Factor GATA-1, subunit A"/>
    <property type="match status" value="1"/>
</dbReference>
<evidence type="ECO:0000256" key="4">
    <source>
        <dbReference type="ARBA" id="ARBA00022771"/>
    </source>
</evidence>
<evidence type="ECO:0000256" key="11">
    <source>
        <dbReference type="RuleBase" id="RU004334"/>
    </source>
</evidence>
<gene>
    <name evidence="14" type="ORF">ILUMI_00778</name>
</gene>
<proteinExistence type="inferred from homology"/>
<dbReference type="Pfam" id="PF00105">
    <property type="entry name" value="zf-C4"/>
    <property type="match status" value="1"/>
</dbReference>
<evidence type="ECO:0000256" key="9">
    <source>
        <dbReference type="ARBA" id="ARBA00023170"/>
    </source>
</evidence>
<dbReference type="PROSITE" id="PS51030">
    <property type="entry name" value="NUCLEAR_REC_DBD_2"/>
    <property type="match status" value="1"/>
</dbReference>
<evidence type="ECO:0000259" key="12">
    <source>
        <dbReference type="PROSITE" id="PS51030"/>
    </source>
</evidence>
<dbReference type="InterPro" id="IPR048246">
    <property type="entry name" value="NR2C1/2-like_LBD"/>
</dbReference>
<feature type="domain" description="Nuclear receptor" evidence="12">
    <location>
        <begin position="27"/>
        <end position="102"/>
    </location>
</feature>
<evidence type="ECO:0000256" key="2">
    <source>
        <dbReference type="ARBA" id="ARBA00006421"/>
    </source>
</evidence>
<dbReference type="InterPro" id="IPR035500">
    <property type="entry name" value="NHR-like_dom_sf"/>
</dbReference>
<dbReference type="Gene3D" id="1.10.565.10">
    <property type="entry name" value="Retinoid X Receptor"/>
    <property type="match status" value="1"/>
</dbReference>
<dbReference type="InterPro" id="IPR000536">
    <property type="entry name" value="Nucl_hrmn_rcpt_lig-bd"/>
</dbReference>
<name>A0A8K0DJQ8_IGNLU</name>
<dbReference type="InterPro" id="IPR050274">
    <property type="entry name" value="Nuclear_hormone_rcpt_NR2"/>
</dbReference>
<dbReference type="PROSITE" id="PS51843">
    <property type="entry name" value="NR_LBD"/>
    <property type="match status" value="1"/>
</dbReference>
<keyword evidence="10 11" id="KW-0539">Nucleus</keyword>
<keyword evidence="5 11" id="KW-0862">Zinc</keyword>
<keyword evidence="4 11" id="KW-0863">Zinc-finger</keyword>
<dbReference type="InterPro" id="IPR001628">
    <property type="entry name" value="Znf_hrmn_rcpt"/>
</dbReference>
<dbReference type="PROSITE" id="PS00031">
    <property type="entry name" value="NUCLEAR_REC_DBD_1"/>
    <property type="match status" value="1"/>
</dbReference>
<accession>A0A8K0DJQ8</accession>
<comment type="subcellular location">
    <subcellularLocation>
        <location evidence="1 11">Nucleus</location>
    </subcellularLocation>
</comment>
<dbReference type="PANTHER" id="PTHR24083">
    <property type="entry name" value="NUCLEAR HORMONE RECEPTOR"/>
    <property type="match status" value="1"/>
</dbReference>
<dbReference type="FunFam" id="1.10.565.10:FF:000012">
    <property type="entry name" value="Nuclear receptor subfamily 2 group C member 1"/>
    <property type="match status" value="1"/>
</dbReference>
<comment type="similarity">
    <text evidence="2">Belongs to the nuclear hormone receptor family. NR2 subfamily.</text>
</comment>
<keyword evidence="3 11" id="KW-0479">Metal-binding</keyword>
<evidence type="ECO:0000259" key="13">
    <source>
        <dbReference type="PROSITE" id="PS51843"/>
    </source>
</evidence>
<dbReference type="GO" id="GO:0043565">
    <property type="term" value="F:sequence-specific DNA binding"/>
    <property type="evidence" value="ECO:0007669"/>
    <property type="project" value="InterPro"/>
</dbReference>
<dbReference type="GO" id="GO:0008270">
    <property type="term" value="F:zinc ion binding"/>
    <property type="evidence" value="ECO:0007669"/>
    <property type="project" value="UniProtKB-KW"/>
</dbReference>
<keyword evidence="8 11" id="KW-0804">Transcription</keyword>
<dbReference type="SMART" id="SM00399">
    <property type="entry name" value="ZnF_C4"/>
    <property type="match status" value="1"/>
</dbReference>
<dbReference type="CDD" id="cd06952">
    <property type="entry name" value="NR_LBD_TR2_like"/>
    <property type="match status" value="1"/>
</dbReference>
<dbReference type="PRINTS" id="PR00398">
    <property type="entry name" value="STRDHORMONER"/>
</dbReference>
<dbReference type="Proteomes" id="UP000801492">
    <property type="component" value="Unassembled WGS sequence"/>
</dbReference>
<dbReference type="FunFam" id="3.30.50.10:FF:000015">
    <property type="entry name" value="Nuclear receptor subfamily 2, group C, member 1"/>
    <property type="match status" value="1"/>
</dbReference>
<dbReference type="EMBL" id="VTPC01000547">
    <property type="protein sequence ID" value="KAF2905389.1"/>
    <property type="molecule type" value="Genomic_DNA"/>
</dbReference>
<dbReference type="SUPFAM" id="SSF48508">
    <property type="entry name" value="Nuclear receptor ligand-binding domain"/>
    <property type="match status" value="1"/>
</dbReference>
<dbReference type="InterPro" id="IPR013088">
    <property type="entry name" value="Znf_NHR/GATA"/>
</dbReference>
<evidence type="ECO:0000313" key="15">
    <source>
        <dbReference type="Proteomes" id="UP000801492"/>
    </source>
</evidence>
<feature type="domain" description="NR LBD" evidence="13">
    <location>
        <begin position="223"/>
        <end position="466"/>
    </location>
</feature>
<evidence type="ECO:0000256" key="3">
    <source>
        <dbReference type="ARBA" id="ARBA00022723"/>
    </source>
</evidence>
<dbReference type="OrthoDB" id="40902at2759"/>